<comment type="catalytic activity">
    <reaction evidence="2 11">
        <text>glutathione + H2O = L-cysteinylglycine + L-glutamate</text>
        <dbReference type="Rhea" id="RHEA:28807"/>
        <dbReference type="ChEBI" id="CHEBI:15377"/>
        <dbReference type="ChEBI" id="CHEBI:29985"/>
        <dbReference type="ChEBI" id="CHEBI:57925"/>
        <dbReference type="ChEBI" id="CHEBI:61694"/>
        <dbReference type="EC" id="3.4.19.13"/>
    </reaction>
</comment>
<feature type="binding site" evidence="10">
    <location>
        <position position="475"/>
    </location>
    <ligand>
        <name>L-glutamate</name>
        <dbReference type="ChEBI" id="CHEBI:29985"/>
    </ligand>
</feature>
<comment type="caution">
    <text evidence="13">The sequence shown here is derived from an EMBL/GenBank/DDBJ whole genome shotgun (WGS) entry which is preliminary data.</text>
</comment>
<gene>
    <name evidence="13" type="primary">ggt</name>
    <name evidence="13" type="ORF">J7S20_08850</name>
</gene>
<feature type="binding site" evidence="10">
    <location>
        <begin position="452"/>
        <end position="453"/>
    </location>
    <ligand>
        <name>L-glutamate</name>
        <dbReference type="ChEBI" id="CHEBI:29985"/>
    </ligand>
</feature>
<dbReference type="NCBIfam" id="TIGR00066">
    <property type="entry name" value="g_glut_trans"/>
    <property type="match status" value="1"/>
</dbReference>
<evidence type="ECO:0000256" key="3">
    <source>
        <dbReference type="ARBA" id="ARBA00009381"/>
    </source>
</evidence>
<comment type="catalytic activity">
    <reaction evidence="8 11">
        <text>an N-terminal (5-L-glutamyl)-[peptide] + an alpha-amino acid = 5-L-glutamyl amino acid + an N-terminal L-alpha-aminoacyl-[peptide]</text>
        <dbReference type="Rhea" id="RHEA:23904"/>
        <dbReference type="Rhea" id="RHEA-COMP:9780"/>
        <dbReference type="Rhea" id="RHEA-COMP:9795"/>
        <dbReference type="ChEBI" id="CHEBI:77644"/>
        <dbReference type="ChEBI" id="CHEBI:78597"/>
        <dbReference type="ChEBI" id="CHEBI:78599"/>
        <dbReference type="ChEBI" id="CHEBI:78608"/>
        <dbReference type="EC" id="2.3.2.2"/>
    </reaction>
</comment>
<evidence type="ECO:0000256" key="8">
    <source>
        <dbReference type="ARBA" id="ARBA00047417"/>
    </source>
</evidence>
<evidence type="ECO:0000313" key="13">
    <source>
        <dbReference type="EMBL" id="MBR0552611.1"/>
    </source>
</evidence>
<comment type="subunit">
    <text evidence="11">This enzyme consists of two polypeptide chains, which are synthesized in precursor form from a single polypeptide.</text>
</comment>
<sequence>MKRLLLALLALALPASLSAQDAPPPKPSINPSTDQGIVSAADPRAVAAGVEMLREGGSSTDAAIATMLALNVVEPYNSGIGGGSFLLHSDGKTGSTTSFDGRETAPAAADGKWFYADDGTPMSHAEAVPGGRSVGIPGDLRMWAKAHEQFGKLPWKKLFEPAIRLARGGFEITPRLYRAFMIGGDHIDAAAKKLFTDADGNWLPVGTWLQNPAQADLLQSIADHGADYFYIGPVAQKIVTTVNNAERNPSKMTTGDLASYDAKERPAVCETYRGYRVCSMGPPSSGGITVLMILKQLERFDMTRLGKDSPVAWHLFAESQRLAFADRNRYIADSDYVHVPIKGLLDPSYLAKRSRLISPDSTLGTYQPGHPAGAPPRITAPQSEVPGTSHVVAADKWGGVTSVTTTIEGYFGSGLTIDGTFLNNELTDFDIVPAQDGYLVANRVEGGKRPRSSMSPTIVYGPDGKVRLAVGAAGGPTIIGQVAKAIIGVIDWHLSAQDAIGLGLIYAPGPGGAAEANTQFAAMMPTFAKLGEHLKIVPLGLKANAIERVDGRWVGAADPRSEGIAMTQDGRATRIVRTGDDKNRPAE</sequence>
<organism evidence="13 14">
    <name type="scientific">Stakelama marina</name>
    <dbReference type="NCBI Taxonomy" id="2826939"/>
    <lineage>
        <taxon>Bacteria</taxon>
        <taxon>Pseudomonadati</taxon>
        <taxon>Pseudomonadota</taxon>
        <taxon>Alphaproteobacteria</taxon>
        <taxon>Sphingomonadales</taxon>
        <taxon>Sphingomonadaceae</taxon>
        <taxon>Stakelama</taxon>
    </lineage>
</organism>
<dbReference type="GO" id="GO:0006751">
    <property type="term" value="P:glutathione catabolic process"/>
    <property type="evidence" value="ECO:0007669"/>
    <property type="project" value="UniProtKB-UniRule"/>
</dbReference>
<dbReference type="GO" id="GO:0006750">
    <property type="term" value="P:glutathione biosynthetic process"/>
    <property type="evidence" value="ECO:0007669"/>
    <property type="project" value="UniProtKB-KW"/>
</dbReference>
<dbReference type="InterPro" id="IPR043137">
    <property type="entry name" value="GGT_ssub_C"/>
</dbReference>
<keyword evidence="4 11" id="KW-0808">Transferase</keyword>
<dbReference type="EC" id="2.3.2.2" evidence="11"/>
<dbReference type="PANTHER" id="PTHR43199:SF1">
    <property type="entry name" value="GLUTATHIONE HYDROLASE PROENZYME"/>
    <property type="match status" value="1"/>
</dbReference>
<dbReference type="PANTHER" id="PTHR43199">
    <property type="entry name" value="GLUTATHIONE HYDROLASE"/>
    <property type="match status" value="1"/>
</dbReference>
<dbReference type="SUPFAM" id="SSF56235">
    <property type="entry name" value="N-terminal nucleophile aminohydrolases (Ntn hydrolases)"/>
    <property type="match status" value="1"/>
</dbReference>
<dbReference type="PRINTS" id="PR01210">
    <property type="entry name" value="GGTRANSPTASE"/>
</dbReference>
<proteinExistence type="inferred from homology"/>
<feature type="chain" id="PRO_5035899053" description="Glutathione hydrolase proenzyme" evidence="12">
    <location>
        <begin position="20"/>
        <end position="587"/>
    </location>
</feature>
<feature type="signal peptide" evidence="12">
    <location>
        <begin position="1"/>
        <end position="19"/>
    </location>
</feature>
<evidence type="ECO:0000256" key="12">
    <source>
        <dbReference type="SAM" id="SignalP"/>
    </source>
</evidence>
<keyword evidence="12" id="KW-0732">Signal</keyword>
<dbReference type="Gene3D" id="3.60.20.40">
    <property type="match status" value="1"/>
</dbReference>
<dbReference type="RefSeq" id="WP_284053883.1">
    <property type="nucleotide sequence ID" value="NZ_JAGRQC010000002.1"/>
</dbReference>
<keyword evidence="14" id="KW-1185">Reference proteome</keyword>
<evidence type="ECO:0000256" key="2">
    <source>
        <dbReference type="ARBA" id="ARBA00001089"/>
    </source>
</evidence>
<keyword evidence="5 11" id="KW-0378">Hydrolase</keyword>
<protein>
    <recommendedName>
        <fullName evidence="11">Glutathione hydrolase proenzyme</fullName>
        <ecNumber evidence="11">2.3.2.2</ecNumber>
        <ecNumber evidence="11">3.4.19.13</ecNumber>
    </recommendedName>
    <component>
        <recommendedName>
            <fullName evidence="11">Glutathione hydrolase large chain</fullName>
        </recommendedName>
    </component>
    <component>
        <recommendedName>
            <fullName evidence="11">Glutathione hydrolase small chain</fullName>
        </recommendedName>
    </component>
</protein>
<dbReference type="EMBL" id="JAGRQC010000002">
    <property type="protein sequence ID" value="MBR0552611.1"/>
    <property type="molecule type" value="Genomic_DNA"/>
</dbReference>
<evidence type="ECO:0000313" key="14">
    <source>
        <dbReference type="Proteomes" id="UP000676996"/>
    </source>
</evidence>
<evidence type="ECO:0000256" key="7">
    <source>
        <dbReference type="ARBA" id="ARBA00023315"/>
    </source>
</evidence>
<name>A0A8T4IDV9_9SPHN</name>
<evidence type="ECO:0000256" key="6">
    <source>
        <dbReference type="ARBA" id="ARBA00023145"/>
    </source>
</evidence>
<dbReference type="GO" id="GO:0103068">
    <property type="term" value="F:leukotriene C4 gamma-glutamyl transferase activity"/>
    <property type="evidence" value="ECO:0007669"/>
    <property type="project" value="UniProtKB-EC"/>
</dbReference>
<dbReference type="Gene3D" id="1.10.246.130">
    <property type="match status" value="1"/>
</dbReference>
<accession>A0A8T4IDV9</accession>
<evidence type="ECO:0000256" key="10">
    <source>
        <dbReference type="PIRSR" id="PIRSR600101-2"/>
    </source>
</evidence>
<keyword evidence="11" id="KW-0317">Glutathione biosynthesis</keyword>
<evidence type="ECO:0000256" key="5">
    <source>
        <dbReference type="ARBA" id="ARBA00022801"/>
    </source>
</evidence>
<keyword evidence="7 11" id="KW-0012">Acyltransferase</keyword>
<dbReference type="InterPro" id="IPR000101">
    <property type="entry name" value="GGT_peptidase"/>
</dbReference>
<dbReference type="Pfam" id="PF01019">
    <property type="entry name" value="G_glu_transpept"/>
    <property type="match status" value="1"/>
</dbReference>
<dbReference type="InterPro" id="IPR051792">
    <property type="entry name" value="GGT_bact"/>
</dbReference>
<comment type="pathway">
    <text evidence="11">Sulfur metabolism; glutathione metabolism.</text>
</comment>
<feature type="active site" description="Nucleophile" evidence="9">
    <location>
        <position position="388"/>
    </location>
</feature>
<feature type="binding site" evidence="10">
    <location>
        <position position="428"/>
    </location>
    <ligand>
        <name>L-glutamate</name>
        <dbReference type="ChEBI" id="CHEBI:29985"/>
    </ligand>
</feature>
<dbReference type="InterPro" id="IPR043138">
    <property type="entry name" value="GGT_lsub"/>
</dbReference>
<keyword evidence="6 11" id="KW-0865">Zymogen</keyword>
<feature type="binding site" evidence="10">
    <location>
        <position position="102"/>
    </location>
    <ligand>
        <name>L-glutamate</name>
        <dbReference type="ChEBI" id="CHEBI:29985"/>
    </ligand>
</feature>
<dbReference type="GO" id="GO:0036374">
    <property type="term" value="F:glutathione hydrolase activity"/>
    <property type="evidence" value="ECO:0007669"/>
    <property type="project" value="UniProtKB-UniRule"/>
</dbReference>
<comment type="similarity">
    <text evidence="3 11">Belongs to the gamma-glutamyltransferase family.</text>
</comment>
<dbReference type="AlphaFoldDB" id="A0A8T4IDV9"/>
<reference evidence="13" key="1">
    <citation type="submission" date="2021-04" db="EMBL/GenBank/DDBJ databases">
        <title>Ouciella asimina sp. nov., isolated from the surface seawater in the hydrothermal field of Okinawa Trough.</title>
        <authorList>
            <person name="Shuang W."/>
        </authorList>
    </citation>
    <scope>NUCLEOTIDE SEQUENCE</scope>
    <source>
        <strain evidence="13">LXI357</strain>
    </source>
</reference>
<dbReference type="InterPro" id="IPR029055">
    <property type="entry name" value="Ntn_hydrolases_N"/>
</dbReference>
<evidence type="ECO:0000256" key="1">
    <source>
        <dbReference type="ARBA" id="ARBA00001049"/>
    </source>
</evidence>
<evidence type="ECO:0000256" key="9">
    <source>
        <dbReference type="PIRSR" id="PIRSR600101-1"/>
    </source>
</evidence>
<comment type="PTM">
    <text evidence="11">Cleaved by autocatalysis into a large and a small subunit.</text>
</comment>
<dbReference type="Proteomes" id="UP000676996">
    <property type="component" value="Unassembled WGS sequence"/>
</dbReference>
<evidence type="ECO:0000256" key="4">
    <source>
        <dbReference type="ARBA" id="ARBA00022679"/>
    </source>
</evidence>
<dbReference type="EC" id="3.4.19.13" evidence="11"/>
<evidence type="ECO:0000256" key="11">
    <source>
        <dbReference type="RuleBase" id="RU368036"/>
    </source>
</evidence>
<comment type="catalytic activity">
    <reaction evidence="1 11">
        <text>an S-substituted glutathione + H2O = an S-substituted L-cysteinylglycine + L-glutamate</text>
        <dbReference type="Rhea" id="RHEA:59468"/>
        <dbReference type="ChEBI" id="CHEBI:15377"/>
        <dbReference type="ChEBI" id="CHEBI:29985"/>
        <dbReference type="ChEBI" id="CHEBI:90779"/>
        <dbReference type="ChEBI" id="CHEBI:143103"/>
        <dbReference type="EC" id="3.4.19.13"/>
    </reaction>
</comment>